<dbReference type="Proteomes" id="UP001303532">
    <property type="component" value="Chromosome"/>
</dbReference>
<evidence type="ECO:0000256" key="3">
    <source>
        <dbReference type="HAMAP-Rule" id="MF_02225"/>
    </source>
</evidence>
<dbReference type="Gene3D" id="3.40.50.10300">
    <property type="entry name" value="CoaB-like"/>
    <property type="match status" value="1"/>
</dbReference>
<dbReference type="RefSeq" id="WP_323692851.1">
    <property type="nucleotide sequence ID" value="NZ_CP116341.1"/>
</dbReference>
<dbReference type="InterPro" id="IPR007085">
    <property type="entry name" value="DNA/pantothenate-metab_flavo_C"/>
</dbReference>
<comment type="cofactor">
    <cofactor evidence="3">
        <name>Mg(2+)</name>
        <dbReference type="ChEBI" id="CHEBI:18420"/>
    </cofactor>
</comment>
<feature type="region of interest" description="Phosphopantothenate--cysteine ligase" evidence="3">
    <location>
        <begin position="192"/>
        <end position="402"/>
    </location>
</feature>
<evidence type="ECO:0000256" key="2">
    <source>
        <dbReference type="ARBA" id="ARBA00023239"/>
    </source>
</evidence>
<comment type="catalytic activity">
    <reaction evidence="3 4">
        <text>N-[(R)-4-phosphopantothenoyl]-L-cysteine + H(+) = (R)-4'-phosphopantetheine + CO2</text>
        <dbReference type="Rhea" id="RHEA:16793"/>
        <dbReference type="ChEBI" id="CHEBI:15378"/>
        <dbReference type="ChEBI" id="CHEBI:16526"/>
        <dbReference type="ChEBI" id="CHEBI:59458"/>
        <dbReference type="ChEBI" id="CHEBI:61723"/>
        <dbReference type="EC" id="4.1.1.36"/>
    </reaction>
</comment>
<keyword evidence="3" id="KW-0479">Metal-binding</keyword>
<dbReference type="GO" id="GO:0004633">
    <property type="term" value="F:phosphopantothenoylcysteine decarboxylase activity"/>
    <property type="evidence" value="ECO:0007669"/>
    <property type="project" value="UniProtKB-EC"/>
</dbReference>
<feature type="binding site" evidence="3">
    <location>
        <position position="342"/>
    </location>
    <ligand>
        <name>CTP</name>
        <dbReference type="ChEBI" id="CHEBI:37563"/>
    </ligand>
</feature>
<reference evidence="7 8" key="1">
    <citation type="submission" date="2023-01" db="EMBL/GenBank/DDBJ databases">
        <title>Sporosarcina sp. nov., isolated from Korean tranditional fermented seafood 'Jeotgal'.</title>
        <authorList>
            <person name="Yang A.-I."/>
        </authorList>
    </citation>
    <scope>NUCLEOTIDE SEQUENCE [LARGE SCALE GENOMIC DNA]</scope>
    <source>
        <strain evidence="7 8">B2O-1</strain>
    </source>
</reference>
<evidence type="ECO:0000313" key="7">
    <source>
        <dbReference type="EMBL" id="WOV85227.1"/>
    </source>
</evidence>
<comment type="catalytic activity">
    <reaction evidence="3 4">
        <text>(R)-4'-phosphopantothenate + L-cysteine + CTP = N-[(R)-4-phosphopantothenoyl]-L-cysteine + CMP + diphosphate + H(+)</text>
        <dbReference type="Rhea" id="RHEA:19397"/>
        <dbReference type="ChEBI" id="CHEBI:10986"/>
        <dbReference type="ChEBI" id="CHEBI:15378"/>
        <dbReference type="ChEBI" id="CHEBI:33019"/>
        <dbReference type="ChEBI" id="CHEBI:35235"/>
        <dbReference type="ChEBI" id="CHEBI:37563"/>
        <dbReference type="ChEBI" id="CHEBI:59458"/>
        <dbReference type="ChEBI" id="CHEBI:60377"/>
        <dbReference type="EC" id="6.3.2.5"/>
    </reaction>
</comment>
<dbReference type="Pfam" id="PF04127">
    <property type="entry name" value="DFP"/>
    <property type="match status" value="1"/>
</dbReference>
<dbReference type="EMBL" id="CP116341">
    <property type="protein sequence ID" value="WOV85227.1"/>
    <property type="molecule type" value="Genomic_DNA"/>
</dbReference>
<comment type="pathway">
    <text evidence="3 4">Cofactor biosynthesis; coenzyme A biosynthesis; CoA from (R)-pantothenate: step 2/5.</text>
</comment>
<dbReference type="Gene3D" id="3.40.50.1950">
    <property type="entry name" value="Flavin prenyltransferase-like"/>
    <property type="match status" value="1"/>
</dbReference>
<feature type="binding site" evidence="3">
    <location>
        <position position="290"/>
    </location>
    <ligand>
        <name>CTP</name>
        <dbReference type="ChEBI" id="CHEBI:37563"/>
    </ligand>
</feature>
<protein>
    <recommendedName>
        <fullName evidence="3">Coenzyme A biosynthesis bifunctional protein CoaBC</fullName>
    </recommendedName>
    <alternativeName>
        <fullName evidence="3">DNA/pantothenate metabolism flavoprotein</fullName>
    </alternativeName>
    <alternativeName>
        <fullName evidence="3">Phosphopantothenoylcysteine synthetase/decarboxylase</fullName>
        <shortName evidence="3">PPCS-PPCDC</shortName>
    </alternativeName>
    <domain>
        <recommendedName>
            <fullName evidence="3">Phosphopantothenoylcysteine decarboxylase</fullName>
            <shortName evidence="3">PPC decarboxylase</shortName>
            <shortName evidence="3">PPC-DC</shortName>
            <ecNumber evidence="3">4.1.1.36</ecNumber>
        </recommendedName>
        <alternativeName>
            <fullName evidence="3">CoaC</fullName>
        </alternativeName>
    </domain>
    <domain>
        <recommendedName>
            <fullName evidence="3">Phosphopantothenate--cysteine ligase</fullName>
            <ecNumber evidence="3">6.3.2.5</ecNumber>
        </recommendedName>
        <alternativeName>
            <fullName evidence="3">CoaB</fullName>
        </alternativeName>
        <alternativeName>
            <fullName evidence="3">Phosphopantothenoylcysteine synthetase</fullName>
            <shortName evidence="3">PPC synthetase</shortName>
            <shortName evidence="3">PPC-S</shortName>
        </alternativeName>
    </domain>
</protein>
<keyword evidence="3 4" id="KW-0285">Flavoprotein</keyword>
<evidence type="ECO:0000256" key="4">
    <source>
        <dbReference type="RuleBase" id="RU364078"/>
    </source>
</evidence>
<feature type="binding site" evidence="3">
    <location>
        <position position="338"/>
    </location>
    <ligand>
        <name>CTP</name>
        <dbReference type="ChEBI" id="CHEBI:37563"/>
    </ligand>
</feature>
<evidence type="ECO:0000313" key="8">
    <source>
        <dbReference type="Proteomes" id="UP001303532"/>
    </source>
</evidence>
<proteinExistence type="inferred from homology"/>
<keyword evidence="3 4" id="KW-0288">FMN</keyword>
<accession>A0ABZ0L0T5</accession>
<dbReference type="SUPFAM" id="SSF52507">
    <property type="entry name" value="Homo-oligomeric flavin-containing Cys decarboxylases, HFCD"/>
    <property type="match status" value="1"/>
</dbReference>
<dbReference type="InterPro" id="IPR005252">
    <property type="entry name" value="CoaBC"/>
</dbReference>
<gene>
    <name evidence="3 7" type="primary">coaBC</name>
    <name evidence="7" type="ORF">PGH26_04655</name>
</gene>
<dbReference type="EC" id="4.1.1.36" evidence="3"/>
<keyword evidence="3 4" id="KW-0436">Ligase</keyword>
<feature type="active site" description="Proton donor" evidence="3">
    <location>
        <position position="157"/>
    </location>
</feature>
<dbReference type="HAMAP" id="MF_02225">
    <property type="entry name" value="CoaBC"/>
    <property type="match status" value="1"/>
</dbReference>
<keyword evidence="3" id="KW-0460">Magnesium</keyword>
<comment type="function">
    <text evidence="3">Catalyzes two sequential steps in the biosynthesis of coenzyme A. In the first step cysteine is conjugated to 4'-phosphopantothenate to form 4-phosphopantothenoylcysteine. In the second step the latter compound is decarboxylated to form 4'-phosphopantotheine.</text>
</comment>
<comment type="pathway">
    <text evidence="3 4">Cofactor biosynthesis; coenzyme A biosynthesis; CoA from (R)-pantothenate: step 3/5.</text>
</comment>
<feature type="region of interest" description="Phosphopantothenoylcysteine decarboxylase" evidence="3">
    <location>
        <begin position="1"/>
        <end position="191"/>
    </location>
</feature>
<name>A0ABZ0L0T5_9BACL</name>
<keyword evidence="2 3" id="KW-0456">Lyase</keyword>
<dbReference type="PANTHER" id="PTHR14359">
    <property type="entry name" value="HOMO-OLIGOMERIC FLAVIN CONTAINING CYS DECARBOXYLASE FAMILY"/>
    <property type="match status" value="1"/>
</dbReference>
<comment type="cofactor">
    <cofactor evidence="3">
        <name>FMN</name>
        <dbReference type="ChEBI" id="CHEBI:58210"/>
    </cofactor>
    <text evidence="3">Binds 1 FMN per subunit.</text>
</comment>
<dbReference type="NCBIfam" id="TIGR00521">
    <property type="entry name" value="coaBC_dfp"/>
    <property type="match status" value="1"/>
</dbReference>
<dbReference type="InterPro" id="IPR003382">
    <property type="entry name" value="Flavoprotein"/>
</dbReference>
<dbReference type="SUPFAM" id="SSF102645">
    <property type="entry name" value="CoaB-like"/>
    <property type="match status" value="1"/>
</dbReference>
<evidence type="ECO:0000256" key="1">
    <source>
        <dbReference type="ARBA" id="ARBA00022793"/>
    </source>
</evidence>
<comment type="similarity">
    <text evidence="3 4">In the C-terminal section; belongs to the PPC synthetase family.</text>
</comment>
<comment type="similarity">
    <text evidence="3 4">In the N-terminal section; belongs to the HFCD (homo-oligomeric flavin containing Cys decarboxylase) superfamily.</text>
</comment>
<dbReference type="GO" id="GO:0004632">
    <property type="term" value="F:phosphopantothenate--cysteine ligase activity"/>
    <property type="evidence" value="ECO:0007669"/>
    <property type="project" value="UniProtKB-EC"/>
</dbReference>
<dbReference type="InterPro" id="IPR035929">
    <property type="entry name" value="CoaB-like_sf"/>
</dbReference>
<evidence type="ECO:0000259" key="5">
    <source>
        <dbReference type="Pfam" id="PF02441"/>
    </source>
</evidence>
<feature type="domain" description="DNA/pantothenate metabolism flavoprotein C-terminal" evidence="6">
    <location>
        <begin position="187"/>
        <end position="396"/>
    </location>
</feature>
<keyword evidence="8" id="KW-1185">Reference proteome</keyword>
<comment type="function">
    <text evidence="4">Catalyzes two steps in the biosynthesis of coenzyme A. In the first step cysteine is conjugated to 4'-phosphopantothenate to form 4-phosphopantothenoylcysteine, in the latter compound is decarboxylated to form 4'-phosphopantotheine.</text>
</comment>
<feature type="binding site" evidence="3">
    <location>
        <position position="324"/>
    </location>
    <ligand>
        <name>CTP</name>
        <dbReference type="ChEBI" id="CHEBI:37563"/>
    </ligand>
</feature>
<sequence length="402" mass="43550">MLANKKVLLCVTGGIAVYKAVALVSKLSQSGAQVKVVMTRSAMEFVQPLSFQVMSRNDVYYDTFDEKDSSVIAHIDLADWADLIIVAPATANFIGKLANGIADDMASTLLLAATAPVWIAPAMNVHMYEHPAVLRNIDTLYKDGVRFIEPSEGFLACGYVGKGRLEEPERIVELVDSFFNETVKLPLAGKKVVVTAGPTLERIDPVRYISNFSSGKMGYAMAQAAVELGAETILISGPVSLAPPAGVELIRVESAAEMLQAVLDYYSAADYVVKSAAVADYRPKTIHEQKMKKKEGETSLELERTTDILKTLGEMKTTQRLVGFAAETTDALTYGKGKLESKNLDWIIVNDVTDPAGGFGSDENVVTLISRSGIEILFPAMEKKELAKQLLTTIVQEGTDSL</sequence>
<comment type="caution">
    <text evidence="3">Lacks conserved residue(s) required for the propagation of feature annotation.</text>
</comment>
<dbReference type="Pfam" id="PF02441">
    <property type="entry name" value="Flavoprotein"/>
    <property type="match status" value="1"/>
</dbReference>
<dbReference type="EC" id="6.3.2.5" evidence="3"/>
<evidence type="ECO:0000259" key="6">
    <source>
        <dbReference type="Pfam" id="PF04127"/>
    </source>
</evidence>
<feature type="domain" description="Flavoprotein" evidence="5">
    <location>
        <begin position="5"/>
        <end position="176"/>
    </location>
</feature>
<keyword evidence="3" id="KW-0511">Multifunctional enzyme</keyword>
<dbReference type="PANTHER" id="PTHR14359:SF6">
    <property type="entry name" value="PHOSPHOPANTOTHENOYLCYSTEINE DECARBOXYLASE"/>
    <property type="match status" value="1"/>
</dbReference>
<feature type="binding site" evidence="3">
    <location>
        <position position="280"/>
    </location>
    <ligand>
        <name>CTP</name>
        <dbReference type="ChEBI" id="CHEBI:37563"/>
    </ligand>
</feature>
<dbReference type="InterPro" id="IPR036551">
    <property type="entry name" value="Flavin_trans-like"/>
</dbReference>
<keyword evidence="1 3" id="KW-0210">Decarboxylase</keyword>
<organism evidence="7 8">
    <name type="scientific">Sporosarcina jeotgali</name>
    <dbReference type="NCBI Taxonomy" id="3020056"/>
    <lineage>
        <taxon>Bacteria</taxon>
        <taxon>Bacillati</taxon>
        <taxon>Bacillota</taxon>
        <taxon>Bacilli</taxon>
        <taxon>Bacillales</taxon>
        <taxon>Caryophanaceae</taxon>
        <taxon>Sporosarcina</taxon>
    </lineage>
</organism>